<accession>A0ABX8B291</accession>
<sequence length="264" mass="29149">MAFRLFSFVVWLAFSLMVATPVGAQEGERTGSATPSQTGSVMPVPDTLTGSGQAAVRVWGVAQTAQPYAAAFLVTHNRTGKYVSALQLKWLLFDLKTDRLLEEGRATARRLPVSIVESLQEKSRLEDFVNLLGTSDYGLPLEPFRKKYPDTALKLVFVVEQAQLLGGETWSREIVPTFPNEPETSGYCPNQRCEAVTDANGNLAGFRCDDFNARGLRCENHGTYCAIYPCQALQPQGLNRGMGRPLCDTQGKPSFCEDWWAIFP</sequence>
<proteinExistence type="predicted"/>
<evidence type="ECO:0000256" key="2">
    <source>
        <dbReference type="SAM" id="SignalP"/>
    </source>
</evidence>
<feature type="compositionally biased region" description="Polar residues" evidence="1">
    <location>
        <begin position="31"/>
        <end position="40"/>
    </location>
</feature>
<keyword evidence="2" id="KW-0732">Signal</keyword>
<evidence type="ECO:0000256" key="1">
    <source>
        <dbReference type="SAM" id="MobiDB-lite"/>
    </source>
</evidence>
<dbReference type="EMBL" id="CP072642">
    <property type="protein sequence ID" value="QUV93599.1"/>
    <property type="molecule type" value="Genomic_DNA"/>
</dbReference>
<protein>
    <submittedName>
        <fullName evidence="3">Uncharacterized protein</fullName>
    </submittedName>
</protein>
<feature type="chain" id="PRO_5046091507" evidence="2">
    <location>
        <begin position="25"/>
        <end position="264"/>
    </location>
</feature>
<feature type="signal peptide" evidence="2">
    <location>
        <begin position="1"/>
        <end position="24"/>
    </location>
</feature>
<evidence type="ECO:0000313" key="3">
    <source>
        <dbReference type="EMBL" id="QUV93599.1"/>
    </source>
</evidence>
<dbReference type="Proteomes" id="UP000677668">
    <property type="component" value="Chromosome 1"/>
</dbReference>
<feature type="region of interest" description="Disordered" evidence="1">
    <location>
        <begin position="25"/>
        <end position="44"/>
    </location>
</feature>
<evidence type="ECO:0000313" key="4">
    <source>
        <dbReference type="Proteomes" id="UP000677668"/>
    </source>
</evidence>
<reference evidence="3 4" key="1">
    <citation type="submission" date="2021-03" db="EMBL/GenBank/DDBJ databases">
        <title>Genomic and phenotypic characterization of Chloracidobacterium isolates provides evidence for multiple species.</title>
        <authorList>
            <person name="Saini M.K."/>
            <person name="Costas A.M.G."/>
            <person name="Tank M."/>
            <person name="Bryant D.A."/>
        </authorList>
    </citation>
    <scope>NUCLEOTIDE SEQUENCE [LARGE SCALE GENOMIC DNA]</scope>
    <source>
        <strain evidence="3 4">N</strain>
    </source>
</reference>
<keyword evidence="4" id="KW-1185">Reference proteome</keyword>
<dbReference type="RefSeq" id="WP_211421967.1">
    <property type="nucleotide sequence ID" value="NZ_CP072642.1"/>
</dbReference>
<organism evidence="3 4">
    <name type="scientific">Chloracidobacterium sp. N</name>
    <dbReference type="NCBI Taxonomy" id="2821540"/>
    <lineage>
        <taxon>Bacteria</taxon>
        <taxon>Pseudomonadati</taxon>
        <taxon>Acidobacteriota</taxon>
        <taxon>Terriglobia</taxon>
        <taxon>Terriglobales</taxon>
        <taxon>Acidobacteriaceae</taxon>
        <taxon>Chloracidobacterium</taxon>
        <taxon>Chloracidobacterium aggregatum</taxon>
    </lineage>
</organism>
<name>A0ABX8B291_9BACT</name>
<gene>
    <name evidence="3" type="ORF">J8C05_09505</name>
</gene>